<evidence type="ECO:0000313" key="2">
    <source>
        <dbReference type="Proteomes" id="UP000003959"/>
    </source>
</evidence>
<dbReference type="HOGENOM" id="CLU_2862913_0_0_3"/>
<organism evidence="1 2">
    <name type="scientific">Moorena producens 3L</name>
    <dbReference type="NCBI Taxonomy" id="489825"/>
    <lineage>
        <taxon>Bacteria</taxon>
        <taxon>Bacillati</taxon>
        <taxon>Cyanobacteriota</taxon>
        <taxon>Cyanophyceae</taxon>
        <taxon>Coleofasciculales</taxon>
        <taxon>Coleofasciculaceae</taxon>
        <taxon>Moorena</taxon>
    </lineage>
</organism>
<proteinExistence type="predicted"/>
<accession>F4Y1T7</accession>
<dbReference type="AlphaFoldDB" id="F4Y1T7"/>
<evidence type="ECO:0000313" key="1">
    <source>
        <dbReference type="EMBL" id="EGJ29229.1"/>
    </source>
</evidence>
<reference evidence="2" key="1">
    <citation type="journal article" date="2011" name="Proc. Natl. Acad. Sci. U.S.A.">
        <title>Genomic insights into the physiology and ecology of the marine filamentous cyanobacterium Lyngbya majuscula.</title>
        <authorList>
            <person name="Jones A.C."/>
            <person name="Monroe E.A."/>
            <person name="Podell S."/>
            <person name="Hess W.R."/>
            <person name="Klages S."/>
            <person name="Esquenazi E."/>
            <person name="Niessen S."/>
            <person name="Hoover H."/>
            <person name="Rothmann M."/>
            <person name="Lasken R.S."/>
            <person name="Yates J.R.III."/>
            <person name="Reinhardt R."/>
            <person name="Kube M."/>
            <person name="Burkart M.D."/>
            <person name="Allen E.E."/>
            <person name="Dorrestein P.C."/>
            <person name="Gerwick W.H."/>
            <person name="Gerwick L."/>
        </authorList>
    </citation>
    <scope>NUCLEOTIDE SEQUENCE [LARGE SCALE GENOMIC DNA]</scope>
    <source>
        <strain evidence="2">3L</strain>
    </source>
</reference>
<dbReference type="EMBL" id="GL890970">
    <property type="protein sequence ID" value="EGJ29229.1"/>
    <property type="molecule type" value="Genomic_DNA"/>
</dbReference>
<protein>
    <submittedName>
        <fullName evidence="1">Uncharacterized protein</fullName>
    </submittedName>
</protein>
<sequence length="64" mass="7116">MKLSEVIELVTPCLPAIFFELLALEATLSPLGERELLKPIGNNPTSSMLVMVTFSHLLILPYLF</sequence>
<dbReference type="Proteomes" id="UP000003959">
    <property type="component" value="Unassembled WGS sequence"/>
</dbReference>
<name>F4Y1T7_9CYAN</name>
<keyword evidence="2" id="KW-1185">Reference proteome</keyword>
<gene>
    <name evidence="1" type="ORF">LYNGBM3L_64730</name>
</gene>